<feature type="transmembrane region" description="Helical" evidence="1">
    <location>
        <begin position="43"/>
        <end position="65"/>
    </location>
</feature>
<dbReference type="Proteomes" id="UP000184432">
    <property type="component" value="Unassembled WGS sequence"/>
</dbReference>
<dbReference type="AlphaFoldDB" id="A0A1M6CL67"/>
<proteinExistence type="predicted"/>
<organism evidence="2 3">
    <name type="scientific">Aquimarina spongiae</name>
    <dbReference type="NCBI Taxonomy" id="570521"/>
    <lineage>
        <taxon>Bacteria</taxon>
        <taxon>Pseudomonadati</taxon>
        <taxon>Bacteroidota</taxon>
        <taxon>Flavobacteriia</taxon>
        <taxon>Flavobacteriales</taxon>
        <taxon>Flavobacteriaceae</taxon>
        <taxon>Aquimarina</taxon>
    </lineage>
</organism>
<dbReference type="RefSeq" id="WP_073314779.1">
    <property type="nucleotide sequence ID" value="NZ_FQYP01000002.1"/>
</dbReference>
<dbReference type="EMBL" id="FQYP01000002">
    <property type="protein sequence ID" value="SHI61756.1"/>
    <property type="molecule type" value="Genomic_DNA"/>
</dbReference>
<sequence length="198" mass="22724">MSDNFEALQNQWKKNKKQVEHDSDAMSKMLASIKAKRNWSKRFHYGNIVVLSLVVVLISSFFYFVAPVQKILSQIGVALMVGGLLLRIGIEFFSVEKLKQIQFDDTVLKNTTDTLSFYAFRKQIHGPITIGIIALYTIGFFFITLEFTLYFSTIAMILIYVSYVIGAIVPVFFVRKNIIKEIRILKEITQLKDHISIA</sequence>
<reference evidence="3" key="1">
    <citation type="submission" date="2016-11" db="EMBL/GenBank/DDBJ databases">
        <authorList>
            <person name="Varghese N."/>
            <person name="Submissions S."/>
        </authorList>
    </citation>
    <scope>NUCLEOTIDE SEQUENCE [LARGE SCALE GENOMIC DNA]</scope>
    <source>
        <strain evidence="3">DSM 22623</strain>
    </source>
</reference>
<keyword evidence="1" id="KW-0472">Membrane</keyword>
<evidence type="ECO:0000256" key="1">
    <source>
        <dbReference type="SAM" id="Phobius"/>
    </source>
</evidence>
<feature type="transmembrane region" description="Helical" evidence="1">
    <location>
        <begin position="149"/>
        <end position="174"/>
    </location>
</feature>
<evidence type="ECO:0000313" key="3">
    <source>
        <dbReference type="Proteomes" id="UP000184432"/>
    </source>
</evidence>
<dbReference type="OrthoDB" id="1162501at2"/>
<feature type="transmembrane region" description="Helical" evidence="1">
    <location>
        <begin position="71"/>
        <end position="90"/>
    </location>
</feature>
<keyword evidence="3" id="KW-1185">Reference proteome</keyword>
<keyword evidence="1" id="KW-0812">Transmembrane</keyword>
<dbReference type="STRING" id="570521.SAMN04488508_102170"/>
<keyword evidence="1" id="KW-1133">Transmembrane helix</keyword>
<name>A0A1M6CL67_9FLAO</name>
<accession>A0A1M6CL67</accession>
<protein>
    <submittedName>
        <fullName evidence="2">Uncharacterized protein</fullName>
    </submittedName>
</protein>
<gene>
    <name evidence="2" type="ORF">SAMN04488508_102170</name>
</gene>
<feature type="transmembrane region" description="Helical" evidence="1">
    <location>
        <begin position="124"/>
        <end position="143"/>
    </location>
</feature>
<evidence type="ECO:0000313" key="2">
    <source>
        <dbReference type="EMBL" id="SHI61756.1"/>
    </source>
</evidence>